<dbReference type="SMART" id="SM01019">
    <property type="entry name" value="B3"/>
    <property type="match status" value="1"/>
</dbReference>
<feature type="domain" description="TF-B3" evidence="7">
    <location>
        <begin position="19"/>
        <end position="112"/>
    </location>
</feature>
<feature type="region of interest" description="Disordered" evidence="6">
    <location>
        <begin position="238"/>
        <end position="267"/>
    </location>
</feature>
<comment type="subcellular location">
    <subcellularLocation>
        <location evidence="1">Nucleus</location>
    </subcellularLocation>
</comment>
<keyword evidence="3" id="KW-0238">DNA-binding</keyword>
<dbReference type="GO" id="GO:0005634">
    <property type="term" value="C:nucleus"/>
    <property type="evidence" value="ECO:0007669"/>
    <property type="project" value="UniProtKB-SubCell"/>
</dbReference>
<dbReference type="EMBL" id="KQ995661">
    <property type="protein sequence ID" value="KZV46498.1"/>
    <property type="molecule type" value="Genomic_DNA"/>
</dbReference>
<dbReference type="CDD" id="cd10017">
    <property type="entry name" value="B3_DNA"/>
    <property type="match status" value="1"/>
</dbReference>
<evidence type="ECO:0000313" key="8">
    <source>
        <dbReference type="EMBL" id="KZV46498.1"/>
    </source>
</evidence>
<evidence type="ECO:0000256" key="5">
    <source>
        <dbReference type="ARBA" id="ARBA00023242"/>
    </source>
</evidence>
<proteinExistence type="predicted"/>
<dbReference type="OrthoDB" id="897584at2759"/>
<dbReference type="InterPro" id="IPR050655">
    <property type="entry name" value="Plant_B3_domain"/>
</dbReference>
<dbReference type="AlphaFoldDB" id="A0A2Z7CHU9"/>
<keyword evidence="5" id="KW-0539">Nucleus</keyword>
<name>A0A2Z7CHU9_9LAMI</name>
<protein>
    <recommendedName>
        <fullName evidence="7">TF-B3 domain-containing protein</fullName>
    </recommendedName>
</protein>
<evidence type="ECO:0000256" key="2">
    <source>
        <dbReference type="ARBA" id="ARBA00023015"/>
    </source>
</evidence>
<dbReference type="PROSITE" id="PS50863">
    <property type="entry name" value="B3"/>
    <property type="match status" value="1"/>
</dbReference>
<dbReference type="PANTHER" id="PTHR31920">
    <property type="entry name" value="B3 DOMAIN-CONTAINING"/>
    <property type="match status" value="1"/>
</dbReference>
<evidence type="ECO:0000256" key="4">
    <source>
        <dbReference type="ARBA" id="ARBA00023163"/>
    </source>
</evidence>
<dbReference type="GO" id="GO:0003677">
    <property type="term" value="F:DNA binding"/>
    <property type="evidence" value="ECO:0007669"/>
    <property type="project" value="UniProtKB-KW"/>
</dbReference>
<sequence>MSAGKLGAAAKDPPPPIILRFFKILQNEKYSQILYLPPAFARKVKCLVDKETYLENSSGQRWAVKVSKVDGSLAIHGGWNEFFTQQSLMVGQVLEFHYIKGSHFLVRVYGRSGCERISFTKVAAELEPIQKLDAIPNSKLKRRACKRPIESGEKDVPEDEEGPRILRKKKESHVMQKAGSGKSDGAPTIVRRVQSEPMEVLVDVPILFAEKYKSRNVADLASIKTLANLAAGTPNVVSGIKKGEGGKASLPAKNAELRTRSNATTLP</sequence>
<keyword evidence="9" id="KW-1185">Reference proteome</keyword>
<dbReference type="Gene3D" id="2.40.330.10">
    <property type="entry name" value="DNA-binding pseudobarrel domain"/>
    <property type="match status" value="1"/>
</dbReference>
<evidence type="ECO:0000259" key="7">
    <source>
        <dbReference type="PROSITE" id="PS50863"/>
    </source>
</evidence>
<dbReference type="Proteomes" id="UP000250235">
    <property type="component" value="Unassembled WGS sequence"/>
</dbReference>
<gene>
    <name evidence="8" type="ORF">F511_10603</name>
</gene>
<keyword evidence="4" id="KW-0804">Transcription</keyword>
<keyword evidence="2" id="KW-0805">Transcription regulation</keyword>
<dbReference type="SUPFAM" id="SSF101936">
    <property type="entry name" value="DNA-binding pseudobarrel domain"/>
    <property type="match status" value="1"/>
</dbReference>
<evidence type="ECO:0000256" key="6">
    <source>
        <dbReference type="SAM" id="MobiDB-lite"/>
    </source>
</evidence>
<dbReference type="PANTHER" id="PTHR31920:SF112">
    <property type="entry name" value="TF-B3 DOMAIN-CONTAINING PROTEIN"/>
    <property type="match status" value="1"/>
</dbReference>
<feature type="region of interest" description="Disordered" evidence="6">
    <location>
        <begin position="146"/>
        <end position="187"/>
    </location>
</feature>
<reference evidence="8 9" key="1">
    <citation type="journal article" date="2015" name="Proc. Natl. Acad. Sci. U.S.A.">
        <title>The resurrection genome of Boea hygrometrica: A blueprint for survival of dehydration.</title>
        <authorList>
            <person name="Xiao L."/>
            <person name="Yang G."/>
            <person name="Zhang L."/>
            <person name="Yang X."/>
            <person name="Zhao S."/>
            <person name="Ji Z."/>
            <person name="Zhou Q."/>
            <person name="Hu M."/>
            <person name="Wang Y."/>
            <person name="Chen M."/>
            <person name="Xu Y."/>
            <person name="Jin H."/>
            <person name="Xiao X."/>
            <person name="Hu G."/>
            <person name="Bao F."/>
            <person name="Hu Y."/>
            <person name="Wan P."/>
            <person name="Li L."/>
            <person name="Deng X."/>
            <person name="Kuang T."/>
            <person name="Xiang C."/>
            <person name="Zhu J.K."/>
            <person name="Oliver M.J."/>
            <person name="He Y."/>
        </authorList>
    </citation>
    <scope>NUCLEOTIDE SEQUENCE [LARGE SCALE GENOMIC DNA]</scope>
    <source>
        <strain evidence="9">cv. XS01</strain>
    </source>
</reference>
<evidence type="ECO:0000256" key="3">
    <source>
        <dbReference type="ARBA" id="ARBA00023125"/>
    </source>
</evidence>
<evidence type="ECO:0000313" key="9">
    <source>
        <dbReference type="Proteomes" id="UP000250235"/>
    </source>
</evidence>
<accession>A0A2Z7CHU9</accession>
<dbReference type="Pfam" id="PF02362">
    <property type="entry name" value="B3"/>
    <property type="match status" value="1"/>
</dbReference>
<dbReference type="InterPro" id="IPR003340">
    <property type="entry name" value="B3_DNA-bd"/>
</dbReference>
<evidence type="ECO:0000256" key="1">
    <source>
        <dbReference type="ARBA" id="ARBA00004123"/>
    </source>
</evidence>
<organism evidence="8 9">
    <name type="scientific">Dorcoceras hygrometricum</name>
    <dbReference type="NCBI Taxonomy" id="472368"/>
    <lineage>
        <taxon>Eukaryota</taxon>
        <taxon>Viridiplantae</taxon>
        <taxon>Streptophyta</taxon>
        <taxon>Embryophyta</taxon>
        <taxon>Tracheophyta</taxon>
        <taxon>Spermatophyta</taxon>
        <taxon>Magnoliopsida</taxon>
        <taxon>eudicotyledons</taxon>
        <taxon>Gunneridae</taxon>
        <taxon>Pentapetalae</taxon>
        <taxon>asterids</taxon>
        <taxon>lamiids</taxon>
        <taxon>Lamiales</taxon>
        <taxon>Gesneriaceae</taxon>
        <taxon>Didymocarpoideae</taxon>
        <taxon>Trichosporeae</taxon>
        <taxon>Loxocarpinae</taxon>
        <taxon>Dorcoceras</taxon>
    </lineage>
</organism>
<dbReference type="InterPro" id="IPR015300">
    <property type="entry name" value="DNA-bd_pseudobarrel_sf"/>
</dbReference>